<proteinExistence type="predicted"/>
<keyword evidence="3" id="KW-1185">Reference proteome</keyword>
<evidence type="ECO:0000256" key="1">
    <source>
        <dbReference type="SAM" id="MobiDB-lite"/>
    </source>
</evidence>
<organism evidence="2 3">
    <name type="scientific">Labeo rohita</name>
    <name type="common">Indian major carp</name>
    <name type="synonym">Cyprinus rohita</name>
    <dbReference type="NCBI Taxonomy" id="84645"/>
    <lineage>
        <taxon>Eukaryota</taxon>
        <taxon>Metazoa</taxon>
        <taxon>Chordata</taxon>
        <taxon>Craniata</taxon>
        <taxon>Vertebrata</taxon>
        <taxon>Euteleostomi</taxon>
        <taxon>Actinopterygii</taxon>
        <taxon>Neopterygii</taxon>
        <taxon>Teleostei</taxon>
        <taxon>Ostariophysi</taxon>
        <taxon>Cypriniformes</taxon>
        <taxon>Cyprinidae</taxon>
        <taxon>Labeoninae</taxon>
        <taxon>Labeonini</taxon>
        <taxon>Labeo</taxon>
    </lineage>
</organism>
<accession>A0ABQ8L456</accession>
<reference evidence="2 3" key="1">
    <citation type="submission" date="2022-01" db="EMBL/GenBank/DDBJ databases">
        <title>A high-quality chromosome-level genome assembly of rohu carp, Labeo rohita.</title>
        <authorList>
            <person name="Arick M.A. II"/>
            <person name="Hsu C.-Y."/>
            <person name="Magbanua Z."/>
            <person name="Pechanova O."/>
            <person name="Grover C."/>
            <person name="Miller E."/>
            <person name="Thrash A."/>
            <person name="Ezzel L."/>
            <person name="Alam S."/>
            <person name="Benzie J."/>
            <person name="Hamilton M."/>
            <person name="Karsi A."/>
            <person name="Lawrence M.L."/>
            <person name="Peterson D.G."/>
        </authorList>
    </citation>
    <scope>NUCLEOTIDE SEQUENCE [LARGE SCALE GENOMIC DNA]</scope>
    <source>
        <strain evidence="3">BAU-BD-2019</strain>
        <tissue evidence="2">Blood</tissue>
    </source>
</reference>
<gene>
    <name evidence="2" type="ORF">H4Q32_024104</name>
</gene>
<comment type="caution">
    <text evidence="2">The sequence shown here is derived from an EMBL/GenBank/DDBJ whole genome shotgun (WGS) entry which is preliminary data.</text>
</comment>
<dbReference type="EMBL" id="JACTAM010002203">
    <property type="protein sequence ID" value="KAI2645549.1"/>
    <property type="molecule type" value="Genomic_DNA"/>
</dbReference>
<dbReference type="Proteomes" id="UP000830375">
    <property type="component" value="Unassembled WGS sequence"/>
</dbReference>
<protein>
    <submittedName>
        <fullName evidence="2">DNA repair and recombination protein RadA</fullName>
    </submittedName>
</protein>
<name>A0ABQ8L456_LABRO</name>
<evidence type="ECO:0000313" key="2">
    <source>
        <dbReference type="EMBL" id="KAI2645549.1"/>
    </source>
</evidence>
<evidence type="ECO:0000313" key="3">
    <source>
        <dbReference type="Proteomes" id="UP000830375"/>
    </source>
</evidence>
<sequence>MADEGPRNPAATPMPQPAHVMSAAPRPANVTQAKPVSANAKMAATPES</sequence>
<feature type="region of interest" description="Disordered" evidence="1">
    <location>
        <begin position="1"/>
        <end position="48"/>
    </location>
</feature>